<feature type="domain" description="AB hydrolase-1" evidence="1">
    <location>
        <begin position="24"/>
        <end position="269"/>
    </location>
</feature>
<comment type="caution">
    <text evidence="2">The sequence shown here is derived from an EMBL/GenBank/DDBJ whole genome shotgun (WGS) entry which is preliminary data.</text>
</comment>
<dbReference type="EMBL" id="JAKFHA010000008">
    <property type="protein sequence ID" value="MCF2528812.1"/>
    <property type="molecule type" value="Genomic_DNA"/>
</dbReference>
<dbReference type="GO" id="GO:0016020">
    <property type="term" value="C:membrane"/>
    <property type="evidence" value="ECO:0007669"/>
    <property type="project" value="TreeGrafter"/>
</dbReference>
<evidence type="ECO:0000259" key="1">
    <source>
        <dbReference type="Pfam" id="PF00561"/>
    </source>
</evidence>
<dbReference type="SUPFAM" id="SSF53474">
    <property type="entry name" value="alpha/beta-Hydrolases"/>
    <property type="match status" value="1"/>
</dbReference>
<evidence type="ECO:0000313" key="3">
    <source>
        <dbReference type="Proteomes" id="UP001165378"/>
    </source>
</evidence>
<dbReference type="InterPro" id="IPR000073">
    <property type="entry name" value="AB_hydrolase_1"/>
</dbReference>
<dbReference type="Proteomes" id="UP001165378">
    <property type="component" value="Unassembled WGS sequence"/>
</dbReference>
<dbReference type="PANTHER" id="PTHR43798:SF33">
    <property type="entry name" value="HYDROLASE, PUTATIVE (AFU_ORTHOLOGUE AFUA_2G14860)-RELATED"/>
    <property type="match status" value="1"/>
</dbReference>
<dbReference type="RefSeq" id="WP_235052977.1">
    <property type="nucleotide sequence ID" value="NZ_JAKFHA010000008.1"/>
</dbReference>
<dbReference type="Pfam" id="PF00561">
    <property type="entry name" value="Abhydrolase_1"/>
    <property type="match status" value="1"/>
</dbReference>
<dbReference type="AlphaFoldDB" id="A0AA41U2M8"/>
<dbReference type="Gene3D" id="3.40.50.1820">
    <property type="entry name" value="alpha/beta hydrolase"/>
    <property type="match status" value="1"/>
</dbReference>
<sequence>MPNYTSWDDTKLWYERTGTGTGVPLLVLPGGPGMDARYLDDLAGLGRDRDAVFLDPRATGRSGVPQDRSTVAFTAQARDVEALRGHLGADRVDVLGHSAGCLVAQEYAAAHPERVRRLVLVTPVGRAAREPDPAEIAALRAARSAEPWYASAAEADRRLAEGGLTAERQSVLSAHLTPFFWYRWDDETQAAYARGQGAALPWLREAFYAGSATSDTADERLARLAAARTPVLVLAGAYDGMIGTAPARLAAALHPGSRLEILPRSGHRPWVEEPGLFRSLVAGFLDAADGRP</sequence>
<gene>
    <name evidence="2" type="ORF">LZ495_16535</name>
</gene>
<proteinExistence type="predicted"/>
<organism evidence="2 3">
    <name type="scientific">Yinghuangia soli</name>
    <dbReference type="NCBI Taxonomy" id="2908204"/>
    <lineage>
        <taxon>Bacteria</taxon>
        <taxon>Bacillati</taxon>
        <taxon>Actinomycetota</taxon>
        <taxon>Actinomycetes</taxon>
        <taxon>Kitasatosporales</taxon>
        <taxon>Streptomycetaceae</taxon>
        <taxon>Yinghuangia</taxon>
    </lineage>
</organism>
<dbReference type="PANTHER" id="PTHR43798">
    <property type="entry name" value="MONOACYLGLYCEROL LIPASE"/>
    <property type="match status" value="1"/>
</dbReference>
<accession>A0AA41U2M8</accession>
<dbReference type="GO" id="GO:0016787">
    <property type="term" value="F:hydrolase activity"/>
    <property type="evidence" value="ECO:0007669"/>
    <property type="project" value="UniProtKB-KW"/>
</dbReference>
<protein>
    <submittedName>
        <fullName evidence="2">Alpha/beta hydrolase</fullName>
    </submittedName>
</protein>
<keyword evidence="3" id="KW-1185">Reference proteome</keyword>
<reference evidence="2" key="1">
    <citation type="submission" date="2022-01" db="EMBL/GenBank/DDBJ databases">
        <title>Genome-Based Taxonomic Classification of the Phylum Actinobacteria.</title>
        <authorList>
            <person name="Gao Y."/>
        </authorList>
    </citation>
    <scope>NUCLEOTIDE SEQUENCE</scope>
    <source>
        <strain evidence="2">KLBMP 8922</strain>
    </source>
</reference>
<keyword evidence="2" id="KW-0378">Hydrolase</keyword>
<dbReference type="InterPro" id="IPR029058">
    <property type="entry name" value="AB_hydrolase_fold"/>
</dbReference>
<dbReference type="InterPro" id="IPR050266">
    <property type="entry name" value="AB_hydrolase_sf"/>
</dbReference>
<name>A0AA41U2M8_9ACTN</name>
<evidence type="ECO:0000313" key="2">
    <source>
        <dbReference type="EMBL" id="MCF2528812.1"/>
    </source>
</evidence>